<dbReference type="AlphaFoldDB" id="A0A2P2P8H9"/>
<accession>A0A2P2P8H9</accession>
<protein>
    <submittedName>
        <fullName evidence="1">Uncharacterized protein</fullName>
    </submittedName>
</protein>
<evidence type="ECO:0000313" key="1">
    <source>
        <dbReference type="EMBL" id="MBX51058.1"/>
    </source>
</evidence>
<proteinExistence type="predicted"/>
<name>A0A2P2P8H9_RHIMU</name>
<organism evidence="1">
    <name type="scientific">Rhizophora mucronata</name>
    <name type="common">Asiatic mangrove</name>
    <dbReference type="NCBI Taxonomy" id="61149"/>
    <lineage>
        <taxon>Eukaryota</taxon>
        <taxon>Viridiplantae</taxon>
        <taxon>Streptophyta</taxon>
        <taxon>Embryophyta</taxon>
        <taxon>Tracheophyta</taxon>
        <taxon>Spermatophyta</taxon>
        <taxon>Magnoliopsida</taxon>
        <taxon>eudicotyledons</taxon>
        <taxon>Gunneridae</taxon>
        <taxon>Pentapetalae</taxon>
        <taxon>rosids</taxon>
        <taxon>fabids</taxon>
        <taxon>Malpighiales</taxon>
        <taxon>Rhizophoraceae</taxon>
        <taxon>Rhizophora</taxon>
    </lineage>
</organism>
<sequence>MLRFALPCFFSLLHSFL</sequence>
<dbReference type="EMBL" id="GGEC01070574">
    <property type="protein sequence ID" value="MBX51058.1"/>
    <property type="molecule type" value="Transcribed_RNA"/>
</dbReference>
<reference evidence="1" key="1">
    <citation type="submission" date="2018-02" db="EMBL/GenBank/DDBJ databases">
        <title>Rhizophora mucronata_Transcriptome.</title>
        <authorList>
            <person name="Meera S.P."/>
            <person name="Sreeshan A."/>
            <person name="Augustine A."/>
        </authorList>
    </citation>
    <scope>NUCLEOTIDE SEQUENCE</scope>
    <source>
        <tissue evidence="1">Leaf</tissue>
    </source>
</reference>